<dbReference type="RefSeq" id="WP_311728969.1">
    <property type="nucleotide sequence ID" value="NZ_JAVRFD010000026.1"/>
</dbReference>
<evidence type="ECO:0000313" key="7">
    <source>
        <dbReference type="EMBL" id="MDT0548398.1"/>
    </source>
</evidence>
<keyword evidence="8" id="KW-1185">Reference proteome</keyword>
<dbReference type="SMART" id="SM00382">
    <property type="entry name" value="AAA"/>
    <property type="match status" value="1"/>
</dbReference>
<keyword evidence="4 7" id="KW-0067">ATP-binding</keyword>
<feature type="compositionally biased region" description="Basic and acidic residues" evidence="5">
    <location>
        <begin position="274"/>
        <end position="283"/>
    </location>
</feature>
<organism evidence="7 8">
    <name type="scientific">Streptomyces lonegramiae</name>
    <dbReference type="NCBI Taxonomy" id="3075524"/>
    <lineage>
        <taxon>Bacteria</taxon>
        <taxon>Bacillati</taxon>
        <taxon>Actinomycetota</taxon>
        <taxon>Actinomycetes</taxon>
        <taxon>Kitasatosporales</taxon>
        <taxon>Streptomycetaceae</taxon>
        <taxon>Streptomyces</taxon>
    </lineage>
</organism>
<dbReference type="Gene3D" id="3.40.50.300">
    <property type="entry name" value="P-loop containing nucleotide triphosphate hydrolases"/>
    <property type="match status" value="1"/>
</dbReference>
<dbReference type="EMBL" id="JAVRFD010000026">
    <property type="protein sequence ID" value="MDT0548398.1"/>
    <property type="molecule type" value="Genomic_DNA"/>
</dbReference>
<feature type="region of interest" description="Disordered" evidence="5">
    <location>
        <begin position="274"/>
        <end position="317"/>
    </location>
</feature>
<keyword evidence="3" id="KW-0547">Nucleotide-binding</keyword>
<sequence>MIGSRGSQADVPPLLRARELTKRFTTRAGGGPLGRKSHFTAVDSVSFEVFPHETLALVGESGSGKSTTARLVAKLMEPTDGTIEFAGLDVTQARGPDLARFRNDVQVVFQDPFSSLNPRHTVERILTAPLIYQGLPIPGGRRAFAGELMERVGLNPDHLHRYPAQFSGGQAQRIGIARALAVAPKLVICDEAVSALDVSVQAQVMDLLLRLQRESGFSYLFIAHDLAVVRRISHRIAVMKQGIIVESGPCAEVFEHPRDPYTRTLLAAIPRIDPEWDRRRREGAAPPGEPPAATGSRGGSAPGPKPPSTTASHEELL</sequence>
<evidence type="ECO:0000256" key="5">
    <source>
        <dbReference type="SAM" id="MobiDB-lite"/>
    </source>
</evidence>
<evidence type="ECO:0000313" key="8">
    <source>
        <dbReference type="Proteomes" id="UP001180754"/>
    </source>
</evidence>
<dbReference type="Pfam" id="PF08352">
    <property type="entry name" value="oligo_HPY"/>
    <property type="match status" value="1"/>
</dbReference>
<evidence type="ECO:0000256" key="2">
    <source>
        <dbReference type="ARBA" id="ARBA00022448"/>
    </source>
</evidence>
<evidence type="ECO:0000259" key="6">
    <source>
        <dbReference type="PROSITE" id="PS50893"/>
    </source>
</evidence>
<evidence type="ECO:0000256" key="3">
    <source>
        <dbReference type="ARBA" id="ARBA00022741"/>
    </source>
</evidence>
<accession>A0ABU2XU98</accession>
<evidence type="ECO:0000256" key="4">
    <source>
        <dbReference type="ARBA" id="ARBA00022840"/>
    </source>
</evidence>
<reference evidence="7" key="1">
    <citation type="submission" date="2024-05" db="EMBL/GenBank/DDBJ databases">
        <title>30 novel species of actinomycetes from the DSMZ collection.</title>
        <authorList>
            <person name="Nouioui I."/>
        </authorList>
    </citation>
    <scope>NUCLEOTIDE SEQUENCE</scope>
    <source>
        <strain evidence="7">DSM 41529</strain>
    </source>
</reference>
<gene>
    <name evidence="7" type="ORF">RND15_37755</name>
</gene>
<dbReference type="SUPFAM" id="SSF52540">
    <property type="entry name" value="P-loop containing nucleoside triphosphate hydrolases"/>
    <property type="match status" value="1"/>
</dbReference>
<protein>
    <submittedName>
        <fullName evidence="7">ATP-binding cassette domain-containing protein</fullName>
    </submittedName>
</protein>
<feature type="domain" description="ABC transporter" evidence="6">
    <location>
        <begin position="15"/>
        <end position="266"/>
    </location>
</feature>
<keyword evidence="2" id="KW-0813">Transport</keyword>
<dbReference type="GO" id="GO:0005524">
    <property type="term" value="F:ATP binding"/>
    <property type="evidence" value="ECO:0007669"/>
    <property type="project" value="UniProtKB-KW"/>
</dbReference>
<dbReference type="PANTHER" id="PTHR43776">
    <property type="entry name" value="TRANSPORT ATP-BINDING PROTEIN"/>
    <property type="match status" value="1"/>
</dbReference>
<dbReference type="InterPro" id="IPR027417">
    <property type="entry name" value="P-loop_NTPase"/>
</dbReference>
<dbReference type="PROSITE" id="PS00211">
    <property type="entry name" value="ABC_TRANSPORTER_1"/>
    <property type="match status" value="1"/>
</dbReference>
<dbReference type="InterPro" id="IPR003593">
    <property type="entry name" value="AAA+_ATPase"/>
</dbReference>
<dbReference type="PROSITE" id="PS50893">
    <property type="entry name" value="ABC_TRANSPORTER_2"/>
    <property type="match status" value="1"/>
</dbReference>
<dbReference type="PANTHER" id="PTHR43776:SF7">
    <property type="entry name" value="D,D-DIPEPTIDE TRANSPORT ATP-BINDING PROTEIN DDPF-RELATED"/>
    <property type="match status" value="1"/>
</dbReference>
<dbReference type="InterPro" id="IPR013563">
    <property type="entry name" value="Oligopep_ABC_C"/>
</dbReference>
<dbReference type="InterPro" id="IPR017871">
    <property type="entry name" value="ABC_transporter-like_CS"/>
</dbReference>
<proteinExistence type="inferred from homology"/>
<dbReference type="Pfam" id="PF00005">
    <property type="entry name" value="ABC_tran"/>
    <property type="match status" value="1"/>
</dbReference>
<name>A0ABU2XU98_9ACTN</name>
<comment type="caution">
    <text evidence="7">The sequence shown here is derived from an EMBL/GenBank/DDBJ whole genome shotgun (WGS) entry which is preliminary data.</text>
</comment>
<dbReference type="Proteomes" id="UP001180754">
    <property type="component" value="Unassembled WGS sequence"/>
</dbReference>
<comment type="similarity">
    <text evidence="1">Belongs to the ABC transporter superfamily.</text>
</comment>
<dbReference type="CDD" id="cd03257">
    <property type="entry name" value="ABC_NikE_OppD_transporters"/>
    <property type="match status" value="1"/>
</dbReference>
<dbReference type="InterPro" id="IPR003439">
    <property type="entry name" value="ABC_transporter-like_ATP-bd"/>
</dbReference>
<dbReference type="InterPro" id="IPR050319">
    <property type="entry name" value="ABC_transp_ATP-bind"/>
</dbReference>
<evidence type="ECO:0000256" key="1">
    <source>
        <dbReference type="ARBA" id="ARBA00005417"/>
    </source>
</evidence>